<gene>
    <name evidence="2" type="ORF">GCM10020221_12190</name>
</gene>
<feature type="region of interest" description="Disordered" evidence="1">
    <location>
        <begin position="110"/>
        <end position="178"/>
    </location>
</feature>
<protein>
    <recommendedName>
        <fullName evidence="4">Transposase</fullName>
    </recommendedName>
</protein>
<keyword evidence="3" id="KW-1185">Reference proteome</keyword>
<evidence type="ECO:0000313" key="3">
    <source>
        <dbReference type="Proteomes" id="UP001501102"/>
    </source>
</evidence>
<name>A0ABP6J1X5_STRTU</name>
<comment type="caution">
    <text evidence="2">The sequence shown here is derived from an EMBL/GenBank/DDBJ whole genome shotgun (WGS) entry which is preliminary data.</text>
</comment>
<proteinExistence type="predicted"/>
<dbReference type="EMBL" id="BAAAXZ010000043">
    <property type="protein sequence ID" value="GAA2917520.1"/>
    <property type="molecule type" value="Genomic_DNA"/>
</dbReference>
<organism evidence="2 3">
    <name type="scientific">Streptomyces thioluteus</name>
    <dbReference type="NCBI Taxonomy" id="66431"/>
    <lineage>
        <taxon>Bacteria</taxon>
        <taxon>Bacillati</taxon>
        <taxon>Actinomycetota</taxon>
        <taxon>Actinomycetes</taxon>
        <taxon>Kitasatosporales</taxon>
        <taxon>Streptomycetaceae</taxon>
        <taxon>Streptomyces</taxon>
    </lineage>
</organism>
<reference evidence="3" key="1">
    <citation type="journal article" date="2019" name="Int. J. Syst. Evol. Microbiol.">
        <title>The Global Catalogue of Microorganisms (GCM) 10K type strain sequencing project: providing services to taxonomists for standard genome sequencing and annotation.</title>
        <authorList>
            <consortium name="The Broad Institute Genomics Platform"/>
            <consortium name="The Broad Institute Genome Sequencing Center for Infectious Disease"/>
            <person name="Wu L."/>
            <person name="Ma J."/>
        </authorList>
    </citation>
    <scope>NUCLEOTIDE SEQUENCE [LARGE SCALE GENOMIC DNA]</scope>
    <source>
        <strain evidence="3">JCM 4087</strain>
    </source>
</reference>
<sequence>MSTHPTRMAGGTHDQWLHLTTQGLGFVDQVRETVVIASCEGGRRCRLRPYDRARCALVYLRKHDTLERLVAYAPSWTEALTSHHAAAREHDIVDVCVQLDLEVLADKGHQGAGGTAITPIKHHSNTELADKHKKSPSRGRPPFSLLREGMHNSVGALGGLRPSSGDRAQGMDNDAPAQ</sequence>
<evidence type="ECO:0008006" key="4">
    <source>
        <dbReference type="Google" id="ProtNLM"/>
    </source>
</evidence>
<evidence type="ECO:0000313" key="2">
    <source>
        <dbReference type="EMBL" id="GAA2917520.1"/>
    </source>
</evidence>
<accession>A0ABP6J1X5</accession>
<evidence type="ECO:0000256" key="1">
    <source>
        <dbReference type="SAM" id="MobiDB-lite"/>
    </source>
</evidence>
<dbReference type="Proteomes" id="UP001501102">
    <property type="component" value="Unassembled WGS sequence"/>
</dbReference>